<proteinExistence type="predicted"/>
<dbReference type="Proteomes" id="UP001460270">
    <property type="component" value="Unassembled WGS sequence"/>
</dbReference>
<organism evidence="6 7">
    <name type="scientific">Mugilogobius chulae</name>
    <name type="common">yellowstripe goby</name>
    <dbReference type="NCBI Taxonomy" id="88201"/>
    <lineage>
        <taxon>Eukaryota</taxon>
        <taxon>Metazoa</taxon>
        <taxon>Chordata</taxon>
        <taxon>Craniata</taxon>
        <taxon>Vertebrata</taxon>
        <taxon>Euteleostomi</taxon>
        <taxon>Actinopterygii</taxon>
        <taxon>Neopterygii</taxon>
        <taxon>Teleostei</taxon>
        <taxon>Neoteleostei</taxon>
        <taxon>Acanthomorphata</taxon>
        <taxon>Gobiaria</taxon>
        <taxon>Gobiiformes</taxon>
        <taxon>Gobioidei</taxon>
        <taxon>Gobiidae</taxon>
        <taxon>Gobionellinae</taxon>
        <taxon>Mugilogobius</taxon>
    </lineage>
</organism>
<dbReference type="AlphaFoldDB" id="A0AAW0NPG9"/>
<gene>
    <name evidence="6" type="ORF">WMY93_016930</name>
</gene>
<dbReference type="InterPro" id="IPR036236">
    <property type="entry name" value="Znf_C2H2_sf"/>
</dbReference>
<dbReference type="SMART" id="SM00614">
    <property type="entry name" value="ZnF_BED"/>
    <property type="match status" value="1"/>
</dbReference>
<keyword evidence="3" id="KW-0862">Zinc</keyword>
<dbReference type="Pfam" id="PF02892">
    <property type="entry name" value="zf-BED"/>
    <property type="match status" value="1"/>
</dbReference>
<keyword evidence="7" id="KW-1185">Reference proteome</keyword>
<dbReference type="SUPFAM" id="SSF53098">
    <property type="entry name" value="Ribonuclease H-like"/>
    <property type="match status" value="1"/>
</dbReference>
<dbReference type="EMBL" id="JBBPFD010000012">
    <property type="protein sequence ID" value="KAK7904323.1"/>
    <property type="molecule type" value="Genomic_DNA"/>
</dbReference>
<evidence type="ECO:0000256" key="4">
    <source>
        <dbReference type="PROSITE-ProRule" id="PRU00027"/>
    </source>
</evidence>
<protein>
    <recommendedName>
        <fullName evidence="5">BED-type domain-containing protein</fullName>
    </recommendedName>
</protein>
<evidence type="ECO:0000256" key="1">
    <source>
        <dbReference type="ARBA" id="ARBA00022723"/>
    </source>
</evidence>
<dbReference type="GO" id="GO:0003677">
    <property type="term" value="F:DNA binding"/>
    <property type="evidence" value="ECO:0007669"/>
    <property type="project" value="InterPro"/>
</dbReference>
<evidence type="ECO:0000313" key="7">
    <source>
        <dbReference type="Proteomes" id="UP001460270"/>
    </source>
</evidence>
<dbReference type="PROSITE" id="PS50808">
    <property type="entry name" value="ZF_BED"/>
    <property type="match status" value="1"/>
</dbReference>
<dbReference type="GO" id="GO:0008270">
    <property type="term" value="F:zinc ion binding"/>
    <property type="evidence" value="ECO:0007669"/>
    <property type="project" value="UniProtKB-KW"/>
</dbReference>
<name>A0AAW0NPG9_9GOBI</name>
<feature type="domain" description="BED-type" evidence="5">
    <location>
        <begin position="5"/>
        <end position="56"/>
    </location>
</feature>
<evidence type="ECO:0000256" key="2">
    <source>
        <dbReference type="ARBA" id="ARBA00022771"/>
    </source>
</evidence>
<comment type="caution">
    <text evidence="6">The sequence shown here is derived from an EMBL/GenBank/DDBJ whole genome shotgun (WGS) entry which is preliminary data.</text>
</comment>
<dbReference type="InterPro" id="IPR012337">
    <property type="entry name" value="RNaseH-like_sf"/>
</dbReference>
<evidence type="ECO:0000313" key="6">
    <source>
        <dbReference type="EMBL" id="KAK7904323.1"/>
    </source>
</evidence>
<accession>A0AAW0NPG9</accession>
<keyword evidence="1" id="KW-0479">Metal-binding</keyword>
<evidence type="ECO:0000256" key="3">
    <source>
        <dbReference type="ARBA" id="ARBA00022833"/>
    </source>
</evidence>
<keyword evidence="2 4" id="KW-0863">Zinc-finger</keyword>
<dbReference type="InterPro" id="IPR003656">
    <property type="entry name" value="Znf_BED"/>
</dbReference>
<sequence>MAERAKRSRVWLYFTKIDADNARCLKCNKTFSCKGGTTSNLSKHVAKIHGIQTERCTVFDECPPAASSSSESDATERFMEQYPAIQAAVLDPRLRKTKEQAIRLKDEDFHKAEDFIHVMKVLYTSTLCLSGENVATSGQILPILQKLEEHFTVSDEDTVFVTSIKEKVWGNLLQRY</sequence>
<dbReference type="SUPFAM" id="SSF57667">
    <property type="entry name" value="beta-beta-alpha zinc fingers"/>
    <property type="match status" value="1"/>
</dbReference>
<reference evidence="7" key="1">
    <citation type="submission" date="2024-04" db="EMBL/GenBank/DDBJ databases">
        <title>Salinicola lusitanus LLJ914,a marine bacterium isolated from the Okinawa Trough.</title>
        <authorList>
            <person name="Li J."/>
        </authorList>
    </citation>
    <scope>NUCLEOTIDE SEQUENCE [LARGE SCALE GENOMIC DNA]</scope>
</reference>
<evidence type="ECO:0000259" key="5">
    <source>
        <dbReference type="PROSITE" id="PS50808"/>
    </source>
</evidence>